<reference evidence="4" key="1">
    <citation type="submission" date="2020-02" db="EMBL/GenBank/DDBJ databases">
        <title>Genomic and physiological characterization of two novel Nitrospinaceae genera.</title>
        <authorList>
            <person name="Mueller A.J."/>
            <person name="Jung M.-Y."/>
            <person name="Strachan C.R."/>
            <person name="Herbold C.W."/>
            <person name="Kirkegaard R.H."/>
            <person name="Daims H."/>
        </authorList>
    </citation>
    <scope>NUCLEOTIDE SEQUENCE [LARGE SCALE GENOMIC DNA]</scope>
</reference>
<evidence type="ECO:0000259" key="2">
    <source>
        <dbReference type="Pfam" id="PF16762"/>
    </source>
</evidence>
<feature type="coiled-coil region" evidence="1">
    <location>
        <begin position="40"/>
        <end position="68"/>
    </location>
</feature>
<evidence type="ECO:0000313" key="4">
    <source>
        <dbReference type="Proteomes" id="UP000594464"/>
    </source>
</evidence>
<dbReference type="AlphaFoldDB" id="A0A7T0G2S8"/>
<accession>A0A7T0G2S8</accession>
<dbReference type="GO" id="GO:0006355">
    <property type="term" value="P:regulation of DNA-templated transcription"/>
    <property type="evidence" value="ECO:0007669"/>
    <property type="project" value="InterPro"/>
</dbReference>
<dbReference type="Pfam" id="PF16762">
    <property type="entry name" value="RHH_6"/>
    <property type="match status" value="1"/>
</dbReference>
<proteinExistence type="predicted"/>
<dbReference type="Proteomes" id="UP000594464">
    <property type="component" value="Chromosome"/>
</dbReference>
<dbReference type="InterPro" id="IPR013321">
    <property type="entry name" value="Arc_rbn_hlx_hlx"/>
</dbReference>
<dbReference type="EMBL" id="CP048620">
    <property type="protein sequence ID" value="QPJ64531.1"/>
    <property type="molecule type" value="Genomic_DNA"/>
</dbReference>
<gene>
    <name evidence="3" type="ORF">G3M78_03610</name>
</gene>
<dbReference type="Gene3D" id="1.10.1220.10">
    <property type="entry name" value="Met repressor-like"/>
    <property type="match status" value="1"/>
</dbReference>
<keyword evidence="1" id="KW-0175">Coiled coil</keyword>
<organism evidence="3 4">
    <name type="scientific">Candidatus Nitrohelix vancouverensis</name>
    <dbReference type="NCBI Taxonomy" id="2705534"/>
    <lineage>
        <taxon>Bacteria</taxon>
        <taxon>Pseudomonadati</taxon>
        <taxon>Nitrospinota/Tectimicrobiota group</taxon>
        <taxon>Nitrospinota</taxon>
        <taxon>Nitrospinia</taxon>
        <taxon>Nitrospinales</taxon>
        <taxon>Nitrospinaceae</taxon>
        <taxon>Candidatus Nitrohelix</taxon>
    </lineage>
</organism>
<name>A0A7T0G2S8_9BACT</name>
<feature type="domain" description="XACb0070 ribbon-helix-helix" evidence="2">
    <location>
        <begin position="2"/>
        <end position="74"/>
    </location>
</feature>
<evidence type="ECO:0000256" key="1">
    <source>
        <dbReference type="SAM" id="Coils"/>
    </source>
</evidence>
<evidence type="ECO:0000313" key="3">
    <source>
        <dbReference type="EMBL" id="QPJ64531.1"/>
    </source>
</evidence>
<sequence>MTRWNLSIPEETDRAVRSFLARRGGKKGDLSKFANDAVRKEILRQTVMDIQEQNADLSEQEAVDLAQEAVAWTRAHRS</sequence>
<dbReference type="InterPro" id="IPR031914">
    <property type="entry name" value="XACb0070_RHH_dom"/>
</dbReference>
<protein>
    <submittedName>
        <fullName evidence="3">Methionine repressor-like protein</fullName>
    </submittedName>
</protein>
<dbReference type="KEGG" id="nva:G3M78_03610"/>